<evidence type="ECO:0000313" key="2">
    <source>
        <dbReference type="Proteomes" id="UP000624325"/>
    </source>
</evidence>
<name>A0ABQ4BX19_9ACTN</name>
<organism evidence="1 2">
    <name type="scientific">Asanoa iriomotensis</name>
    <dbReference type="NCBI Taxonomy" id="234613"/>
    <lineage>
        <taxon>Bacteria</taxon>
        <taxon>Bacillati</taxon>
        <taxon>Actinomycetota</taxon>
        <taxon>Actinomycetes</taxon>
        <taxon>Micromonosporales</taxon>
        <taxon>Micromonosporaceae</taxon>
        <taxon>Asanoa</taxon>
    </lineage>
</organism>
<evidence type="ECO:0000313" key="1">
    <source>
        <dbReference type="EMBL" id="GIF55073.1"/>
    </source>
</evidence>
<gene>
    <name evidence="1" type="ORF">Air01nite_11680</name>
</gene>
<dbReference type="EMBL" id="BONC01000005">
    <property type="protein sequence ID" value="GIF55073.1"/>
    <property type="molecule type" value="Genomic_DNA"/>
</dbReference>
<accession>A0ABQ4BX19</accession>
<protein>
    <recommendedName>
        <fullName evidence="3">TFIIB-like protein</fullName>
    </recommendedName>
</protein>
<dbReference type="RefSeq" id="WP_203700774.1">
    <property type="nucleotide sequence ID" value="NZ_BAAALU010000005.1"/>
</dbReference>
<comment type="caution">
    <text evidence="1">The sequence shown here is derived from an EMBL/GenBank/DDBJ whole genome shotgun (WGS) entry which is preliminary data.</text>
</comment>
<keyword evidence="2" id="KW-1185">Reference proteome</keyword>
<evidence type="ECO:0008006" key="3">
    <source>
        <dbReference type="Google" id="ProtNLM"/>
    </source>
</evidence>
<reference evidence="1 2" key="1">
    <citation type="submission" date="2021-01" db="EMBL/GenBank/DDBJ databases">
        <title>Whole genome shotgun sequence of Asanoa iriomotensis NBRC 100142.</title>
        <authorList>
            <person name="Komaki H."/>
            <person name="Tamura T."/>
        </authorList>
    </citation>
    <scope>NUCLEOTIDE SEQUENCE [LARGE SCALE GENOMIC DNA]</scope>
    <source>
        <strain evidence="1 2">NBRC 100142</strain>
    </source>
</reference>
<sequence length="68" mass="7314">MRGEEELTCAVCNTDMPFAPPPCDDHEGGDCPELICEGCGAALVIAPVTVWLRSSRKGWVAPEQRRAA</sequence>
<proteinExistence type="predicted"/>
<dbReference type="Proteomes" id="UP000624325">
    <property type="component" value="Unassembled WGS sequence"/>
</dbReference>